<dbReference type="SUPFAM" id="SSF53822">
    <property type="entry name" value="Periplasmic binding protein-like I"/>
    <property type="match status" value="1"/>
</dbReference>
<keyword evidence="1" id="KW-0805">Transcription regulation</keyword>
<keyword evidence="6" id="KW-1185">Reference proteome</keyword>
<name>A0ABW5TW91_9SPHI</name>
<dbReference type="GO" id="GO:0003677">
    <property type="term" value="F:DNA binding"/>
    <property type="evidence" value="ECO:0007669"/>
    <property type="project" value="UniProtKB-KW"/>
</dbReference>
<dbReference type="PANTHER" id="PTHR30146">
    <property type="entry name" value="LACI-RELATED TRANSCRIPTIONAL REPRESSOR"/>
    <property type="match status" value="1"/>
</dbReference>
<dbReference type="Gene3D" id="1.10.260.40">
    <property type="entry name" value="lambda repressor-like DNA-binding domains"/>
    <property type="match status" value="1"/>
</dbReference>
<protein>
    <submittedName>
        <fullName evidence="5">LacI family DNA-binding transcriptional regulator</fullName>
    </submittedName>
</protein>
<evidence type="ECO:0000259" key="4">
    <source>
        <dbReference type="PROSITE" id="PS50932"/>
    </source>
</evidence>
<evidence type="ECO:0000313" key="6">
    <source>
        <dbReference type="Proteomes" id="UP001597546"/>
    </source>
</evidence>
<dbReference type="PANTHER" id="PTHR30146:SF109">
    <property type="entry name" value="HTH-TYPE TRANSCRIPTIONAL REGULATOR GALS"/>
    <property type="match status" value="1"/>
</dbReference>
<evidence type="ECO:0000256" key="1">
    <source>
        <dbReference type="ARBA" id="ARBA00023015"/>
    </source>
</evidence>
<dbReference type="Pfam" id="PF00532">
    <property type="entry name" value="Peripla_BP_1"/>
    <property type="match status" value="1"/>
</dbReference>
<evidence type="ECO:0000313" key="5">
    <source>
        <dbReference type="EMBL" id="MFD2733393.1"/>
    </source>
</evidence>
<evidence type="ECO:0000256" key="2">
    <source>
        <dbReference type="ARBA" id="ARBA00023125"/>
    </source>
</evidence>
<dbReference type="SMART" id="SM00354">
    <property type="entry name" value="HTH_LACI"/>
    <property type="match status" value="1"/>
</dbReference>
<dbReference type="CDD" id="cd06267">
    <property type="entry name" value="PBP1_LacI_sugar_binding-like"/>
    <property type="match status" value="1"/>
</dbReference>
<dbReference type="PROSITE" id="PS50932">
    <property type="entry name" value="HTH_LACI_2"/>
    <property type="match status" value="1"/>
</dbReference>
<proteinExistence type="predicted"/>
<dbReference type="SUPFAM" id="SSF47413">
    <property type="entry name" value="lambda repressor-like DNA-binding domains"/>
    <property type="match status" value="1"/>
</dbReference>
<dbReference type="InterPro" id="IPR010982">
    <property type="entry name" value="Lambda_DNA-bd_dom_sf"/>
</dbReference>
<accession>A0ABW5TW91</accession>
<feature type="domain" description="HTH lacI-type" evidence="4">
    <location>
        <begin position="5"/>
        <end position="59"/>
    </location>
</feature>
<dbReference type="Gene3D" id="3.40.50.2300">
    <property type="match status" value="2"/>
</dbReference>
<dbReference type="InterPro" id="IPR028082">
    <property type="entry name" value="Peripla_BP_I"/>
</dbReference>
<dbReference type="CDD" id="cd01392">
    <property type="entry name" value="HTH_LacI"/>
    <property type="match status" value="1"/>
</dbReference>
<dbReference type="InterPro" id="IPR000843">
    <property type="entry name" value="HTH_LacI"/>
</dbReference>
<gene>
    <name evidence="5" type="ORF">ACFSSE_16915</name>
</gene>
<sequence>MRPNVTLKKLADMLNLSISTVSRALKDHPDISIETKNKVRELSNVLEYEPNTYAINLRTNNSKEFGVIVPAISNYFYHSFISSLEEEARRYGYSLMILQSVNDPLIELENLKRCKQSRVAGIFVAITSETTDIKPFIKVEDQEIPIIFFDKVPAFEACNKVCVADETAAELAIEALVNKKRKKILALFGDNNLSITKKRLKVIKAFADKKSISIDIRIDHANNPLEASIKFAEAFKKDPPDGVFCMSDEILTGVMKMVQKLTIQIPTQLSIVAISDGFIPQLYYPEIAYAETSGFKLGKLAFSRMMKCMAGHSYAQELEIDSVLIKGGSL</sequence>
<keyword evidence="2 5" id="KW-0238">DNA-binding</keyword>
<evidence type="ECO:0000256" key="3">
    <source>
        <dbReference type="ARBA" id="ARBA00023163"/>
    </source>
</evidence>
<organism evidence="5 6">
    <name type="scientific">Pedobacter alpinus</name>
    <dbReference type="NCBI Taxonomy" id="1590643"/>
    <lineage>
        <taxon>Bacteria</taxon>
        <taxon>Pseudomonadati</taxon>
        <taxon>Bacteroidota</taxon>
        <taxon>Sphingobacteriia</taxon>
        <taxon>Sphingobacteriales</taxon>
        <taxon>Sphingobacteriaceae</taxon>
        <taxon>Pedobacter</taxon>
    </lineage>
</organism>
<dbReference type="Pfam" id="PF00356">
    <property type="entry name" value="LacI"/>
    <property type="match status" value="1"/>
</dbReference>
<dbReference type="RefSeq" id="WP_379101037.1">
    <property type="nucleotide sequence ID" value="NZ_JBHULV010000053.1"/>
</dbReference>
<comment type="caution">
    <text evidence="5">The sequence shown here is derived from an EMBL/GenBank/DDBJ whole genome shotgun (WGS) entry which is preliminary data.</text>
</comment>
<dbReference type="Proteomes" id="UP001597546">
    <property type="component" value="Unassembled WGS sequence"/>
</dbReference>
<dbReference type="EMBL" id="JBHULV010000053">
    <property type="protein sequence ID" value="MFD2733393.1"/>
    <property type="molecule type" value="Genomic_DNA"/>
</dbReference>
<dbReference type="InterPro" id="IPR001761">
    <property type="entry name" value="Peripla_BP/Lac1_sug-bd_dom"/>
</dbReference>
<reference evidence="6" key="1">
    <citation type="journal article" date="2019" name="Int. J. Syst. Evol. Microbiol.">
        <title>The Global Catalogue of Microorganisms (GCM) 10K type strain sequencing project: providing services to taxonomists for standard genome sequencing and annotation.</title>
        <authorList>
            <consortium name="The Broad Institute Genomics Platform"/>
            <consortium name="The Broad Institute Genome Sequencing Center for Infectious Disease"/>
            <person name="Wu L."/>
            <person name="Ma J."/>
        </authorList>
    </citation>
    <scope>NUCLEOTIDE SEQUENCE [LARGE SCALE GENOMIC DNA]</scope>
    <source>
        <strain evidence="6">KCTC 42456</strain>
    </source>
</reference>
<keyword evidence="3" id="KW-0804">Transcription</keyword>